<feature type="transmembrane region" description="Helical" evidence="1">
    <location>
        <begin position="20"/>
        <end position="42"/>
    </location>
</feature>
<sequence>MTMVQSNMKDPKAITGKTVLIWLLGFFGVIFAANAVFIYLALGSFPGVVVESSYEAGQGYNQELAAAKAQEQLNWQVSSEVVRSTDDTWKLVVHAADAEATPLYGIDINVLLRRPAQEMADVEANLRADGGGRYVADLEHLPAGNWTLVLEIEQDGNRKFKSENRIFLKD</sequence>
<keyword evidence="3" id="KW-1185">Reference proteome</keyword>
<evidence type="ECO:0000256" key="1">
    <source>
        <dbReference type="SAM" id="Phobius"/>
    </source>
</evidence>
<dbReference type="EMBL" id="CXWC01000011">
    <property type="protein sequence ID" value="CTQ73390.1"/>
    <property type="molecule type" value="Genomic_DNA"/>
</dbReference>
<organism evidence="2 3">
    <name type="scientific">Roseibium album</name>
    <dbReference type="NCBI Taxonomy" id="311410"/>
    <lineage>
        <taxon>Bacteria</taxon>
        <taxon>Pseudomonadati</taxon>
        <taxon>Pseudomonadota</taxon>
        <taxon>Alphaproteobacteria</taxon>
        <taxon>Hyphomicrobiales</taxon>
        <taxon>Stappiaceae</taxon>
        <taxon>Roseibium</taxon>
    </lineage>
</organism>
<dbReference type="PIRSF" id="PIRSF011386">
    <property type="entry name" value="FixH"/>
    <property type="match status" value="1"/>
</dbReference>
<dbReference type="RefSeq" id="WP_055111625.1">
    <property type="nucleotide sequence ID" value="NZ_CANMGD010000001.1"/>
</dbReference>
<protein>
    <submittedName>
        <fullName evidence="2">Putative integral membrane protein linked to a cation pump</fullName>
    </submittedName>
</protein>
<dbReference type="InterPro" id="IPR008620">
    <property type="entry name" value="FixH"/>
</dbReference>
<name>A0A0M7AGQ0_9HYPH</name>
<dbReference type="AlphaFoldDB" id="A0A0M7AGQ0"/>
<evidence type="ECO:0000313" key="3">
    <source>
        <dbReference type="Proteomes" id="UP000049983"/>
    </source>
</evidence>
<reference evidence="3" key="1">
    <citation type="submission" date="2015-07" db="EMBL/GenBank/DDBJ databases">
        <authorList>
            <person name="Rodrigo-Torres Lidia"/>
            <person name="Arahal R.David."/>
        </authorList>
    </citation>
    <scope>NUCLEOTIDE SEQUENCE [LARGE SCALE GENOMIC DNA]</scope>
    <source>
        <strain evidence="3">CECT 5096</strain>
    </source>
</reference>
<accession>A0A0M7AGQ0</accession>
<keyword evidence="1" id="KW-0812">Transmembrane</keyword>
<gene>
    <name evidence="2" type="ORF">LA5096_03636</name>
</gene>
<keyword evidence="1" id="KW-0472">Membrane</keyword>
<keyword evidence="1" id="KW-1133">Transmembrane helix</keyword>
<dbReference type="GeneID" id="97670974"/>
<dbReference type="OrthoDB" id="1495896at2"/>
<dbReference type="Proteomes" id="UP000049983">
    <property type="component" value="Unassembled WGS sequence"/>
</dbReference>
<dbReference type="InterPro" id="IPR018037">
    <property type="entry name" value="FixH_proteobacterial"/>
</dbReference>
<dbReference type="STRING" id="311410.LA5095_00496"/>
<evidence type="ECO:0000313" key="2">
    <source>
        <dbReference type="EMBL" id="CTQ73390.1"/>
    </source>
</evidence>
<dbReference type="Pfam" id="PF05751">
    <property type="entry name" value="FixH"/>
    <property type="match status" value="1"/>
</dbReference>
<proteinExistence type="predicted"/>